<dbReference type="Gene3D" id="3.30.300.70">
    <property type="entry name" value="RimP-like superfamily, N-terminal"/>
    <property type="match status" value="1"/>
</dbReference>
<evidence type="ECO:0000259" key="4">
    <source>
        <dbReference type="Pfam" id="PF02576"/>
    </source>
</evidence>
<dbReference type="InterPro" id="IPR028989">
    <property type="entry name" value="RimP_N"/>
</dbReference>
<accession>A0A6N7LU85</accession>
<feature type="domain" description="Ribosome maturation factor RimP N-terminal" evidence="4">
    <location>
        <begin position="11"/>
        <end position="82"/>
    </location>
</feature>
<keyword evidence="7" id="KW-1185">Reference proteome</keyword>
<sequence length="151" mass="16672">MSKRVEQLTELLAPVVEDLGFVLWGIEYIQGRGAVLRVFIDHADGITVDNCAAVSHEISGVLDVEDPIPGEYNLEVSSPGMDRPMFEIAQYVDYIGEDVQLKLLAPVSGKRKMTAAIVAVDGETLVVELDGETLRIPYSQVDRARLQPRFD</sequence>
<reference evidence="6 7" key="1">
    <citation type="submission" date="2019-10" db="EMBL/GenBank/DDBJ databases">
        <title>Alcanivorax sp.PA15-N-34 draft genome sequence.</title>
        <authorList>
            <person name="Liao X."/>
            <person name="Shao Z."/>
        </authorList>
    </citation>
    <scope>NUCLEOTIDE SEQUENCE [LARGE SCALE GENOMIC DNA]</scope>
    <source>
        <strain evidence="6 7">PA15-N-34</strain>
    </source>
</reference>
<dbReference type="NCBIfam" id="NF000927">
    <property type="entry name" value="PRK00092.1-1"/>
    <property type="match status" value="1"/>
</dbReference>
<dbReference type="SUPFAM" id="SSF75420">
    <property type="entry name" value="YhbC-like, N-terminal domain"/>
    <property type="match status" value="1"/>
</dbReference>
<dbReference type="Proteomes" id="UP000469421">
    <property type="component" value="Unassembled WGS sequence"/>
</dbReference>
<dbReference type="GO" id="GO:0006412">
    <property type="term" value="P:translation"/>
    <property type="evidence" value="ECO:0007669"/>
    <property type="project" value="TreeGrafter"/>
</dbReference>
<organism evidence="6 7">
    <name type="scientific">Alcanivorax sediminis</name>
    <dbReference type="NCBI Taxonomy" id="2663008"/>
    <lineage>
        <taxon>Bacteria</taxon>
        <taxon>Pseudomonadati</taxon>
        <taxon>Pseudomonadota</taxon>
        <taxon>Gammaproteobacteria</taxon>
        <taxon>Oceanospirillales</taxon>
        <taxon>Alcanivoracaceae</taxon>
        <taxon>Alcanivorax</taxon>
    </lineage>
</organism>
<dbReference type="Gene3D" id="2.30.30.180">
    <property type="entry name" value="Ribosome maturation factor RimP, C-terminal domain"/>
    <property type="match status" value="1"/>
</dbReference>
<dbReference type="AlphaFoldDB" id="A0A6N7LU85"/>
<dbReference type="Pfam" id="PF02576">
    <property type="entry name" value="RimP_N"/>
    <property type="match status" value="1"/>
</dbReference>
<comment type="similarity">
    <text evidence="3">Belongs to the RimP family.</text>
</comment>
<evidence type="ECO:0000313" key="7">
    <source>
        <dbReference type="Proteomes" id="UP000469421"/>
    </source>
</evidence>
<comment type="function">
    <text evidence="3">Required for maturation of 30S ribosomal subunits.</text>
</comment>
<dbReference type="InterPro" id="IPR036847">
    <property type="entry name" value="RimP_C_sf"/>
</dbReference>
<dbReference type="CDD" id="cd01734">
    <property type="entry name" value="YlxS_C"/>
    <property type="match status" value="1"/>
</dbReference>
<dbReference type="InterPro" id="IPR003728">
    <property type="entry name" value="Ribosome_maturation_RimP"/>
</dbReference>
<name>A0A6N7LU85_9GAMM</name>
<protein>
    <recommendedName>
        <fullName evidence="3">Ribosome maturation factor RimP</fullName>
    </recommendedName>
</protein>
<dbReference type="GO" id="GO:0005829">
    <property type="term" value="C:cytosol"/>
    <property type="evidence" value="ECO:0007669"/>
    <property type="project" value="TreeGrafter"/>
</dbReference>
<gene>
    <name evidence="3 6" type="primary">rimP</name>
    <name evidence="6" type="ORF">GFN93_00210</name>
</gene>
<evidence type="ECO:0000256" key="1">
    <source>
        <dbReference type="ARBA" id="ARBA00022490"/>
    </source>
</evidence>
<dbReference type="InterPro" id="IPR035956">
    <property type="entry name" value="RimP_N_sf"/>
</dbReference>
<dbReference type="Pfam" id="PF17384">
    <property type="entry name" value="DUF150_C"/>
    <property type="match status" value="1"/>
</dbReference>
<proteinExistence type="inferred from homology"/>
<evidence type="ECO:0000313" key="6">
    <source>
        <dbReference type="EMBL" id="MQX51650.1"/>
    </source>
</evidence>
<dbReference type="GO" id="GO:0000028">
    <property type="term" value="P:ribosomal small subunit assembly"/>
    <property type="evidence" value="ECO:0007669"/>
    <property type="project" value="TreeGrafter"/>
</dbReference>
<dbReference type="PANTHER" id="PTHR33867:SF1">
    <property type="entry name" value="RIBOSOME MATURATION FACTOR RIMP"/>
    <property type="match status" value="1"/>
</dbReference>
<comment type="caution">
    <text evidence="6">The sequence shown here is derived from an EMBL/GenBank/DDBJ whole genome shotgun (WGS) entry which is preliminary data.</text>
</comment>
<keyword evidence="1 3" id="KW-0963">Cytoplasm</keyword>
<dbReference type="PANTHER" id="PTHR33867">
    <property type="entry name" value="RIBOSOME MATURATION FACTOR RIMP"/>
    <property type="match status" value="1"/>
</dbReference>
<feature type="domain" description="Ribosome maturation factor RimP C-terminal" evidence="5">
    <location>
        <begin position="85"/>
        <end position="150"/>
    </location>
</feature>
<dbReference type="SUPFAM" id="SSF74942">
    <property type="entry name" value="YhbC-like, C-terminal domain"/>
    <property type="match status" value="1"/>
</dbReference>
<dbReference type="EMBL" id="WIRE01000001">
    <property type="protein sequence ID" value="MQX51650.1"/>
    <property type="molecule type" value="Genomic_DNA"/>
</dbReference>
<dbReference type="FunFam" id="3.30.300.70:FF:000001">
    <property type="entry name" value="Ribosome maturation factor RimP"/>
    <property type="match status" value="1"/>
</dbReference>
<evidence type="ECO:0000259" key="5">
    <source>
        <dbReference type="Pfam" id="PF17384"/>
    </source>
</evidence>
<keyword evidence="2 3" id="KW-0690">Ribosome biogenesis</keyword>
<evidence type="ECO:0000256" key="3">
    <source>
        <dbReference type="HAMAP-Rule" id="MF_01077"/>
    </source>
</evidence>
<evidence type="ECO:0000256" key="2">
    <source>
        <dbReference type="ARBA" id="ARBA00022517"/>
    </source>
</evidence>
<dbReference type="HAMAP" id="MF_01077">
    <property type="entry name" value="RimP"/>
    <property type="match status" value="1"/>
</dbReference>
<comment type="subcellular location">
    <subcellularLocation>
        <location evidence="3">Cytoplasm</location>
    </subcellularLocation>
</comment>
<dbReference type="InterPro" id="IPR028998">
    <property type="entry name" value="RimP_C"/>
</dbReference>
<dbReference type="RefSeq" id="WP_153498452.1">
    <property type="nucleotide sequence ID" value="NZ_JBMZXE010000320.1"/>
</dbReference>